<dbReference type="CDD" id="cd10449">
    <property type="entry name" value="GIY-YIG_SLX1_like"/>
    <property type="match status" value="1"/>
</dbReference>
<dbReference type="PANTHER" id="PTHR34477">
    <property type="entry name" value="UPF0213 PROTEIN YHBQ"/>
    <property type="match status" value="1"/>
</dbReference>
<keyword evidence="3" id="KW-0255">Endonuclease</keyword>
<dbReference type="InterPro" id="IPR035901">
    <property type="entry name" value="GIY-YIG_endonuc_sf"/>
</dbReference>
<dbReference type="PANTHER" id="PTHR34477:SF5">
    <property type="entry name" value="BSL5627 PROTEIN"/>
    <property type="match status" value="1"/>
</dbReference>
<keyword evidence="3" id="KW-0540">Nuclease</keyword>
<proteinExistence type="inferred from homology"/>
<dbReference type="Pfam" id="PF01541">
    <property type="entry name" value="GIY-YIG"/>
    <property type="match status" value="1"/>
</dbReference>
<dbReference type="Gene3D" id="3.40.1440.10">
    <property type="entry name" value="GIY-YIG endonuclease"/>
    <property type="match status" value="1"/>
</dbReference>
<protein>
    <submittedName>
        <fullName evidence="3">Endonuclease</fullName>
    </submittedName>
</protein>
<gene>
    <name evidence="3" type="ORF">COT03_00820</name>
</gene>
<keyword evidence="3" id="KW-0378">Hydrolase</keyword>
<evidence type="ECO:0000313" key="4">
    <source>
        <dbReference type="Proteomes" id="UP000229502"/>
    </source>
</evidence>
<dbReference type="SUPFAM" id="SSF82771">
    <property type="entry name" value="GIY-YIG endonuclease"/>
    <property type="match status" value="1"/>
</dbReference>
<evidence type="ECO:0000313" key="3">
    <source>
        <dbReference type="EMBL" id="PIU35974.1"/>
    </source>
</evidence>
<organism evidence="3 4">
    <name type="scientific">Candidatus Shapirobacteria bacterium CG07_land_8_20_14_0_80_39_18</name>
    <dbReference type="NCBI Taxonomy" id="1974882"/>
    <lineage>
        <taxon>Bacteria</taxon>
        <taxon>Candidatus Shapironibacteriota</taxon>
    </lineage>
</organism>
<name>A0A2M6YRT7_9BACT</name>
<dbReference type="GO" id="GO:0004519">
    <property type="term" value="F:endonuclease activity"/>
    <property type="evidence" value="ECO:0007669"/>
    <property type="project" value="UniProtKB-KW"/>
</dbReference>
<comment type="similarity">
    <text evidence="1">Belongs to the UPF0213 family.</text>
</comment>
<dbReference type="Proteomes" id="UP000229502">
    <property type="component" value="Unassembled WGS sequence"/>
</dbReference>
<feature type="domain" description="GIY-YIG" evidence="2">
    <location>
        <begin position="1"/>
        <end position="78"/>
    </location>
</feature>
<evidence type="ECO:0000256" key="1">
    <source>
        <dbReference type="ARBA" id="ARBA00007435"/>
    </source>
</evidence>
<dbReference type="InterPro" id="IPR050190">
    <property type="entry name" value="UPF0213_domain"/>
</dbReference>
<dbReference type="PROSITE" id="PS50164">
    <property type="entry name" value="GIY_YIG"/>
    <property type="match status" value="1"/>
</dbReference>
<reference evidence="4" key="1">
    <citation type="submission" date="2017-09" db="EMBL/GenBank/DDBJ databases">
        <title>Depth-based differentiation of microbial function through sediment-hosted aquifers and enrichment of novel symbionts in the deep terrestrial subsurface.</title>
        <authorList>
            <person name="Probst A.J."/>
            <person name="Ladd B."/>
            <person name="Jarett J.K."/>
            <person name="Geller-Mcgrath D.E."/>
            <person name="Sieber C.M.K."/>
            <person name="Emerson J.B."/>
            <person name="Anantharaman K."/>
            <person name="Thomas B.C."/>
            <person name="Malmstrom R."/>
            <person name="Stieglmeier M."/>
            <person name="Klingl A."/>
            <person name="Woyke T."/>
            <person name="Ryan C.M."/>
            <person name="Banfield J.F."/>
        </authorList>
    </citation>
    <scope>NUCLEOTIDE SEQUENCE [LARGE SCALE GENOMIC DNA]</scope>
</reference>
<sequence>MAWYIYILESLKDKSHYIGISSDPKRRLEEHNSGKSLYTKRKRPWIIIYTETYDDLKKAREREKYLKSYRGSREKLTIIEHCPVV</sequence>
<comment type="caution">
    <text evidence="3">The sequence shown here is derived from an EMBL/GenBank/DDBJ whole genome shotgun (WGS) entry which is preliminary data.</text>
</comment>
<dbReference type="AlphaFoldDB" id="A0A2M6YRT7"/>
<dbReference type="EMBL" id="PEWZ01000045">
    <property type="protein sequence ID" value="PIU35974.1"/>
    <property type="molecule type" value="Genomic_DNA"/>
</dbReference>
<dbReference type="InterPro" id="IPR000305">
    <property type="entry name" value="GIY-YIG_endonuc"/>
</dbReference>
<evidence type="ECO:0000259" key="2">
    <source>
        <dbReference type="PROSITE" id="PS50164"/>
    </source>
</evidence>
<accession>A0A2M6YRT7</accession>